<sequence length="238" mass="26198">MDPVTPTAPPLTGRVILSQDWVRLSFLHWRVDPEIVAPLLPPGTRPDEHDGSSWVGLIAFRMERFAVAPGPALPCVGTFPEINVRLYTVDDDGRRGVLFRSLEASSAVVVLGARTVMNVPYEWARMSIRRTGDAIDYRSTRLTGAKPSTRIVVRPTREPVVGDPLADFLTARWGMHTRIAGRTRFVPNEHEPWPLRRATLVDLDDELVAAGGLPGIATRPPDSVLYSPGVHARFAAPS</sequence>
<dbReference type="SUPFAM" id="SSF160104">
    <property type="entry name" value="Acetoacetate decarboxylase-like"/>
    <property type="match status" value="1"/>
</dbReference>
<dbReference type="Proteomes" id="UP000632740">
    <property type="component" value="Unassembled WGS sequence"/>
</dbReference>
<protein>
    <recommendedName>
        <fullName evidence="3">DUF2071 domain-containing protein</fullName>
    </recommendedName>
</protein>
<dbReference type="InterPro" id="IPR023375">
    <property type="entry name" value="ADC_dom_sf"/>
</dbReference>
<proteinExistence type="predicted"/>
<comment type="caution">
    <text evidence="1">The sequence shown here is derived from an EMBL/GenBank/DDBJ whole genome shotgun (WGS) entry which is preliminary data.</text>
</comment>
<dbReference type="EMBL" id="BONK01000029">
    <property type="protein sequence ID" value="GIG23744.1"/>
    <property type="molecule type" value="Genomic_DNA"/>
</dbReference>
<dbReference type="Gene3D" id="2.40.400.10">
    <property type="entry name" value="Acetoacetate decarboxylase-like"/>
    <property type="match status" value="1"/>
</dbReference>
<evidence type="ECO:0000313" key="2">
    <source>
        <dbReference type="Proteomes" id="UP000632740"/>
    </source>
</evidence>
<dbReference type="PANTHER" id="PTHR39186:SF1">
    <property type="entry name" value="DUF2071 DOMAIN-CONTAINING PROTEIN"/>
    <property type="match status" value="1"/>
</dbReference>
<name>A0A919PA96_9CELL</name>
<gene>
    <name evidence="1" type="ORF">Cch01nite_44680</name>
</gene>
<dbReference type="Pfam" id="PF09844">
    <property type="entry name" value="DUF2071"/>
    <property type="match status" value="1"/>
</dbReference>
<dbReference type="PANTHER" id="PTHR39186">
    <property type="entry name" value="DUF2071 FAMILY PROTEIN"/>
    <property type="match status" value="1"/>
</dbReference>
<evidence type="ECO:0000313" key="1">
    <source>
        <dbReference type="EMBL" id="GIG23744.1"/>
    </source>
</evidence>
<reference evidence="1" key="1">
    <citation type="submission" date="2021-01" db="EMBL/GenBank/DDBJ databases">
        <title>Whole genome shotgun sequence of Cellulomonas chitinilytica NBRC 110799.</title>
        <authorList>
            <person name="Komaki H."/>
            <person name="Tamura T."/>
        </authorList>
    </citation>
    <scope>NUCLEOTIDE SEQUENCE</scope>
    <source>
        <strain evidence="1">NBRC 110799</strain>
    </source>
</reference>
<dbReference type="AlphaFoldDB" id="A0A919PA96"/>
<dbReference type="RefSeq" id="WP_239071247.1">
    <property type="nucleotide sequence ID" value="NZ_BONK01000029.1"/>
</dbReference>
<keyword evidence="2" id="KW-1185">Reference proteome</keyword>
<accession>A0A919PA96</accession>
<dbReference type="InterPro" id="IPR018644">
    <property type="entry name" value="DUF2071"/>
</dbReference>
<evidence type="ECO:0008006" key="3">
    <source>
        <dbReference type="Google" id="ProtNLM"/>
    </source>
</evidence>
<organism evidence="1 2">
    <name type="scientific">Cellulomonas chitinilytica</name>
    <dbReference type="NCBI Taxonomy" id="398759"/>
    <lineage>
        <taxon>Bacteria</taxon>
        <taxon>Bacillati</taxon>
        <taxon>Actinomycetota</taxon>
        <taxon>Actinomycetes</taxon>
        <taxon>Micrococcales</taxon>
        <taxon>Cellulomonadaceae</taxon>
        <taxon>Cellulomonas</taxon>
    </lineage>
</organism>